<name>A0A6A4I4K2_9AGAR</name>
<organism evidence="2 3">
    <name type="scientific">Gymnopus androsaceus JB14</name>
    <dbReference type="NCBI Taxonomy" id="1447944"/>
    <lineage>
        <taxon>Eukaryota</taxon>
        <taxon>Fungi</taxon>
        <taxon>Dikarya</taxon>
        <taxon>Basidiomycota</taxon>
        <taxon>Agaricomycotina</taxon>
        <taxon>Agaricomycetes</taxon>
        <taxon>Agaricomycetidae</taxon>
        <taxon>Agaricales</taxon>
        <taxon>Marasmiineae</taxon>
        <taxon>Omphalotaceae</taxon>
        <taxon>Gymnopus</taxon>
    </lineage>
</organism>
<dbReference type="PANTHER" id="PTHR44329">
    <property type="entry name" value="SERINE/THREONINE-PROTEIN KINASE TNNI3K-RELATED"/>
    <property type="match status" value="1"/>
</dbReference>
<dbReference type="InterPro" id="IPR051681">
    <property type="entry name" value="Ser/Thr_Kinases-Pseudokinases"/>
</dbReference>
<sequence length="216" mass="24814">MEYLQVVSPIGSFLFNQALIFLQELDATLRREYNIRHAVFGTPGVYYKRCLWTLRQLSLSYRFLPRSLVIQNVNQDGRYAVGGGGFADIYRGTMGQRCVCLKVLRLVMEQDEETRDKIRKEFCKEALIWRQLKHPNILPLLGVNAELFSPSFCLISPWMENKDIITYLKGNPSHNRQTVLSEVAAGLYYLHSRDPPILHGDIRGVRPSISKLSTAH</sequence>
<keyword evidence="3" id="KW-1185">Reference proteome</keyword>
<proteinExistence type="predicted"/>
<evidence type="ECO:0000313" key="2">
    <source>
        <dbReference type="EMBL" id="KAE9404358.1"/>
    </source>
</evidence>
<dbReference type="GO" id="GO:0004674">
    <property type="term" value="F:protein serine/threonine kinase activity"/>
    <property type="evidence" value="ECO:0007669"/>
    <property type="project" value="TreeGrafter"/>
</dbReference>
<dbReference type="SUPFAM" id="SSF56112">
    <property type="entry name" value="Protein kinase-like (PK-like)"/>
    <property type="match status" value="1"/>
</dbReference>
<dbReference type="Pfam" id="PF07714">
    <property type="entry name" value="PK_Tyr_Ser-Thr"/>
    <property type="match status" value="1"/>
</dbReference>
<gene>
    <name evidence="2" type="ORF">BT96DRAFT_813713</name>
</gene>
<dbReference type="EMBL" id="ML769417">
    <property type="protein sequence ID" value="KAE9404358.1"/>
    <property type="molecule type" value="Genomic_DNA"/>
</dbReference>
<dbReference type="Gene3D" id="1.10.510.10">
    <property type="entry name" value="Transferase(Phosphotransferase) domain 1"/>
    <property type="match status" value="1"/>
</dbReference>
<keyword evidence="2" id="KW-0418">Kinase</keyword>
<dbReference type="InterPro" id="IPR011009">
    <property type="entry name" value="Kinase-like_dom_sf"/>
</dbReference>
<protein>
    <submittedName>
        <fullName evidence="2">Kinase-like protein</fullName>
    </submittedName>
</protein>
<dbReference type="InterPro" id="IPR001245">
    <property type="entry name" value="Ser-Thr/Tyr_kinase_cat_dom"/>
</dbReference>
<dbReference type="OrthoDB" id="1924919at2759"/>
<dbReference type="PROSITE" id="PS50011">
    <property type="entry name" value="PROTEIN_KINASE_DOM"/>
    <property type="match status" value="1"/>
</dbReference>
<dbReference type="InterPro" id="IPR000719">
    <property type="entry name" value="Prot_kinase_dom"/>
</dbReference>
<dbReference type="AlphaFoldDB" id="A0A6A4I4K2"/>
<keyword evidence="2" id="KW-0808">Transferase</keyword>
<evidence type="ECO:0000259" key="1">
    <source>
        <dbReference type="PROSITE" id="PS50011"/>
    </source>
</evidence>
<feature type="domain" description="Protein kinase" evidence="1">
    <location>
        <begin position="75"/>
        <end position="216"/>
    </location>
</feature>
<dbReference type="GO" id="GO:0005524">
    <property type="term" value="F:ATP binding"/>
    <property type="evidence" value="ECO:0007669"/>
    <property type="project" value="InterPro"/>
</dbReference>
<accession>A0A6A4I4K2</accession>
<evidence type="ECO:0000313" key="3">
    <source>
        <dbReference type="Proteomes" id="UP000799118"/>
    </source>
</evidence>
<reference evidence="2" key="1">
    <citation type="journal article" date="2019" name="Environ. Microbiol.">
        <title>Fungal ecological strategies reflected in gene transcription - a case study of two litter decomposers.</title>
        <authorList>
            <person name="Barbi F."/>
            <person name="Kohler A."/>
            <person name="Barry K."/>
            <person name="Baskaran P."/>
            <person name="Daum C."/>
            <person name="Fauchery L."/>
            <person name="Ihrmark K."/>
            <person name="Kuo A."/>
            <person name="LaButti K."/>
            <person name="Lipzen A."/>
            <person name="Morin E."/>
            <person name="Grigoriev I.V."/>
            <person name="Henrissat B."/>
            <person name="Lindahl B."/>
            <person name="Martin F."/>
        </authorList>
    </citation>
    <scope>NUCLEOTIDE SEQUENCE</scope>
    <source>
        <strain evidence="2">JB14</strain>
    </source>
</reference>
<dbReference type="Proteomes" id="UP000799118">
    <property type="component" value="Unassembled WGS sequence"/>
</dbReference>